<keyword evidence="1" id="KW-0812">Transmembrane</keyword>
<dbReference type="Proteomes" id="UP000578036">
    <property type="component" value="Unassembled WGS sequence"/>
</dbReference>
<feature type="transmembrane region" description="Helical" evidence="1">
    <location>
        <begin position="22"/>
        <end position="48"/>
    </location>
</feature>
<comment type="caution">
    <text evidence="2">The sequence shown here is derived from an EMBL/GenBank/DDBJ whole genome shotgun (WGS) entry which is preliminary data.</text>
</comment>
<gene>
    <name evidence="2" type="ORF">FHX61_002594</name>
</gene>
<sequence length="53" mass="5889">MATAPKLLCIGVWPDPVERIMYRYRLCISFVGWISLATLHIGLALALCRSGVI</sequence>
<dbReference type="EMBL" id="JACHWF010000003">
    <property type="protein sequence ID" value="MBB3007941.1"/>
    <property type="molecule type" value="Genomic_DNA"/>
</dbReference>
<organism evidence="2 3">
    <name type="scientific">Cupriavidus alkaliphilus</name>
    <dbReference type="NCBI Taxonomy" id="942866"/>
    <lineage>
        <taxon>Bacteria</taxon>
        <taxon>Pseudomonadati</taxon>
        <taxon>Pseudomonadota</taxon>
        <taxon>Betaproteobacteria</taxon>
        <taxon>Burkholderiales</taxon>
        <taxon>Burkholderiaceae</taxon>
        <taxon>Cupriavidus</taxon>
    </lineage>
</organism>
<dbReference type="AlphaFoldDB" id="A0A7W4VA91"/>
<accession>A0A7W4VA91</accession>
<keyword evidence="3" id="KW-1185">Reference proteome</keyword>
<evidence type="ECO:0000256" key="1">
    <source>
        <dbReference type="SAM" id="Phobius"/>
    </source>
</evidence>
<proteinExistence type="predicted"/>
<protein>
    <submittedName>
        <fullName evidence="2">Uncharacterized protein</fullName>
    </submittedName>
</protein>
<keyword evidence="1" id="KW-1133">Transmembrane helix</keyword>
<reference evidence="2 3" key="1">
    <citation type="submission" date="2020-08" db="EMBL/GenBank/DDBJ databases">
        <title>Genomic Encyclopedia of Type Strains, Phase IV (KMG-V): Genome sequencing to study the core and pangenomes of soil and plant-associated prokaryotes.</title>
        <authorList>
            <person name="Whitman W."/>
        </authorList>
    </citation>
    <scope>NUCLEOTIDE SEQUENCE [LARGE SCALE GENOMIC DNA]</scope>
    <source>
        <strain evidence="2 3">SLV-2362</strain>
    </source>
</reference>
<keyword evidence="1" id="KW-0472">Membrane</keyword>
<evidence type="ECO:0000313" key="3">
    <source>
        <dbReference type="Proteomes" id="UP000578036"/>
    </source>
</evidence>
<name>A0A7W4VA91_9BURK</name>
<dbReference type="RefSeq" id="WP_167355552.1">
    <property type="nucleotide sequence ID" value="NZ_FMAD01000016.1"/>
</dbReference>
<evidence type="ECO:0000313" key="2">
    <source>
        <dbReference type="EMBL" id="MBB3007941.1"/>
    </source>
</evidence>